<dbReference type="Pfam" id="PF00682">
    <property type="entry name" value="HMGL-like"/>
    <property type="match status" value="1"/>
</dbReference>
<keyword evidence="6" id="KW-1185">Reference proteome</keyword>
<evidence type="ECO:0000256" key="3">
    <source>
        <dbReference type="ARBA" id="ARBA00023239"/>
    </source>
</evidence>
<evidence type="ECO:0000256" key="2">
    <source>
        <dbReference type="ARBA" id="ARBA00022723"/>
    </source>
</evidence>
<keyword evidence="2" id="KW-0479">Metal-binding</keyword>
<dbReference type="GO" id="GO:0004419">
    <property type="term" value="F:hydroxymethylglutaryl-CoA lyase activity"/>
    <property type="evidence" value="ECO:0007669"/>
    <property type="project" value="TreeGrafter"/>
</dbReference>
<dbReference type="SUPFAM" id="SSF51569">
    <property type="entry name" value="Aldolase"/>
    <property type="match status" value="1"/>
</dbReference>
<organism evidence="5 6">
    <name type="scientific">Propylenella binzhouense</name>
    <dbReference type="NCBI Taxonomy" id="2555902"/>
    <lineage>
        <taxon>Bacteria</taxon>
        <taxon>Pseudomonadati</taxon>
        <taxon>Pseudomonadota</taxon>
        <taxon>Alphaproteobacteria</taxon>
        <taxon>Hyphomicrobiales</taxon>
        <taxon>Propylenellaceae</taxon>
        <taxon>Propylenella</taxon>
    </lineage>
</organism>
<comment type="similarity">
    <text evidence="1">Belongs to the HMG-CoA lyase family.</text>
</comment>
<dbReference type="PROSITE" id="PS50991">
    <property type="entry name" value="PYR_CT"/>
    <property type="match status" value="1"/>
</dbReference>
<dbReference type="AlphaFoldDB" id="A0A964T1L6"/>
<keyword evidence="3 5" id="KW-0456">Lyase</keyword>
<dbReference type="CDD" id="cd07938">
    <property type="entry name" value="DRE_TIM_HMGL"/>
    <property type="match status" value="1"/>
</dbReference>
<dbReference type="Gene3D" id="3.20.20.70">
    <property type="entry name" value="Aldolase class I"/>
    <property type="match status" value="1"/>
</dbReference>
<accession>A0A964T1L6</accession>
<dbReference type="PANTHER" id="PTHR42738:SF7">
    <property type="entry name" value="HYDROXYMETHYLGLUTARYL-COA LYASE"/>
    <property type="match status" value="1"/>
</dbReference>
<dbReference type="InterPro" id="IPR013785">
    <property type="entry name" value="Aldolase_TIM"/>
</dbReference>
<sequence>MSDLPKFVEICEKGPREGLQIEPGPIATDRKIALIDALSETGVRQIQVCSFVNPKKVPGWADADDVVTGMRVREGVSYLPLWLNERGLMRALQYRNRLTFKDAILLSASERFIERNQNQNTEKNIAIQNRQVEVFLENGLAVDGVLIMAAFGCNFAGDIPTEHLVATVAKAIEIAEAHQCTLTRVSLNDTMAWATPDTVKRTVGAIRERWPSLRINLHFHNTRGLGLANVYAGLEMGVDSYDSSVAGLGGCPFAGHQGAAGNVCTEDVVFLCEELGVETGIDLERMIEAARLAEDIVGHPLPGSIMKGGSLARLRSAIR</sequence>
<evidence type="ECO:0000259" key="4">
    <source>
        <dbReference type="PROSITE" id="PS50991"/>
    </source>
</evidence>
<dbReference type="OrthoDB" id="9784013at2"/>
<dbReference type="GO" id="GO:0046872">
    <property type="term" value="F:metal ion binding"/>
    <property type="evidence" value="ECO:0007669"/>
    <property type="project" value="UniProtKB-KW"/>
</dbReference>
<dbReference type="PANTHER" id="PTHR42738">
    <property type="entry name" value="HYDROXYMETHYLGLUTARYL-COA LYASE"/>
    <property type="match status" value="1"/>
</dbReference>
<reference evidence="5" key="1">
    <citation type="submission" date="2019-03" db="EMBL/GenBank/DDBJ databases">
        <title>Afifella sp. nov., isolated from activated sludge.</title>
        <authorList>
            <person name="Li Q."/>
            <person name="Liu Y."/>
        </authorList>
    </citation>
    <scope>NUCLEOTIDE SEQUENCE</scope>
    <source>
        <strain evidence="5">L72</strain>
    </source>
</reference>
<dbReference type="EMBL" id="SPKJ01000004">
    <property type="protein sequence ID" value="MYZ46584.1"/>
    <property type="molecule type" value="Genomic_DNA"/>
</dbReference>
<dbReference type="RefSeq" id="WP_161138933.1">
    <property type="nucleotide sequence ID" value="NZ_SPKJ01000004.1"/>
</dbReference>
<gene>
    <name evidence="5" type="ORF">E4O86_02465</name>
</gene>
<protein>
    <submittedName>
        <fullName evidence="5">Hydroxymethylglutaryl-CoA lyase</fullName>
    </submittedName>
</protein>
<dbReference type="InterPro" id="IPR043594">
    <property type="entry name" value="HMGL"/>
</dbReference>
<proteinExistence type="inferred from homology"/>
<feature type="domain" description="Pyruvate carboxyltransferase" evidence="4">
    <location>
        <begin position="8"/>
        <end position="287"/>
    </location>
</feature>
<dbReference type="GO" id="GO:0006552">
    <property type="term" value="P:L-leucine catabolic process"/>
    <property type="evidence" value="ECO:0007669"/>
    <property type="project" value="TreeGrafter"/>
</dbReference>
<evidence type="ECO:0000256" key="1">
    <source>
        <dbReference type="ARBA" id="ARBA00009405"/>
    </source>
</evidence>
<dbReference type="GO" id="GO:0046951">
    <property type="term" value="P:ketone body biosynthetic process"/>
    <property type="evidence" value="ECO:0007669"/>
    <property type="project" value="TreeGrafter"/>
</dbReference>
<comment type="caution">
    <text evidence="5">The sequence shown here is derived from an EMBL/GenBank/DDBJ whole genome shotgun (WGS) entry which is preliminary data.</text>
</comment>
<dbReference type="InterPro" id="IPR000891">
    <property type="entry name" value="PYR_CT"/>
</dbReference>
<name>A0A964T1L6_9HYPH</name>
<evidence type="ECO:0000313" key="5">
    <source>
        <dbReference type="EMBL" id="MYZ46584.1"/>
    </source>
</evidence>
<evidence type="ECO:0000313" key="6">
    <source>
        <dbReference type="Proteomes" id="UP000773614"/>
    </source>
</evidence>
<dbReference type="Proteomes" id="UP000773614">
    <property type="component" value="Unassembled WGS sequence"/>
</dbReference>
<dbReference type="NCBIfam" id="NF004283">
    <property type="entry name" value="PRK05692.1"/>
    <property type="match status" value="1"/>
</dbReference>